<dbReference type="SFLD" id="SFLDG01129">
    <property type="entry name" value="C1.5:_HAD__Beta-PGM__Phosphata"/>
    <property type="match status" value="1"/>
</dbReference>
<protein>
    <submittedName>
        <fullName evidence="6">HAD superfamily hydrolase (TIGR01509 family)</fullName>
    </submittedName>
</protein>
<comment type="similarity">
    <text evidence="2">Belongs to the HAD-like hydrolase superfamily. CbbY/CbbZ/Gph/YieH family.</text>
</comment>
<dbReference type="SFLD" id="SFLDS00003">
    <property type="entry name" value="Haloacid_Dehalogenase"/>
    <property type="match status" value="1"/>
</dbReference>
<dbReference type="InterPro" id="IPR023214">
    <property type="entry name" value="HAD_sf"/>
</dbReference>
<sequence length="221" mass="23452">MSPHALLFDLDGTVIHSDPIHILVFADLLAAHGHIVDEAFYAANILGRSNANIFGTLAPDHPDPQAFADQKEAEFRRRLPRPYPSMPGLGALMALARAQGWKTAAVTNAPRANAIAMLDAIELSDQFDTLVIGDECINGKPHPEPYLTAMTRLEVAPEHCIAFEDSPPGVTSAAAAGAYVIGIRSSLSDAPLRAAGAHETITDFTDPILTGILKTKTGVLA</sequence>
<evidence type="ECO:0000256" key="1">
    <source>
        <dbReference type="ARBA" id="ARBA00001946"/>
    </source>
</evidence>
<keyword evidence="5" id="KW-0119">Carbohydrate metabolism</keyword>
<comment type="cofactor">
    <cofactor evidence="1">
        <name>Mg(2+)</name>
        <dbReference type="ChEBI" id="CHEBI:18420"/>
    </cofactor>
</comment>
<reference evidence="6 7" key="1">
    <citation type="submission" date="2018-03" db="EMBL/GenBank/DDBJ databases">
        <title>Genomic Encyclopedia of Archaeal and Bacterial Type Strains, Phase II (KMG-II): from individual species to whole genera.</title>
        <authorList>
            <person name="Goeker M."/>
        </authorList>
    </citation>
    <scope>NUCLEOTIDE SEQUENCE [LARGE SCALE GENOMIC DNA]</scope>
    <source>
        <strain evidence="6 7">DSM 100673</strain>
    </source>
</reference>
<dbReference type="OrthoDB" id="9782449at2"/>
<dbReference type="PANTHER" id="PTHR46193:SF18">
    <property type="entry name" value="HEXITOL PHOSPHATASE B"/>
    <property type="match status" value="1"/>
</dbReference>
<dbReference type="PRINTS" id="PR00413">
    <property type="entry name" value="HADHALOGNASE"/>
</dbReference>
<proteinExistence type="inferred from homology"/>
<organism evidence="6 7">
    <name type="scientific">Shimia abyssi</name>
    <dbReference type="NCBI Taxonomy" id="1662395"/>
    <lineage>
        <taxon>Bacteria</taxon>
        <taxon>Pseudomonadati</taxon>
        <taxon>Pseudomonadota</taxon>
        <taxon>Alphaproteobacteria</taxon>
        <taxon>Rhodobacterales</taxon>
        <taxon>Roseobacteraceae</taxon>
    </lineage>
</organism>
<dbReference type="Gene3D" id="1.10.150.240">
    <property type="entry name" value="Putative phosphatase, domain 2"/>
    <property type="match status" value="1"/>
</dbReference>
<dbReference type="RefSeq" id="WP_106610256.1">
    <property type="nucleotide sequence ID" value="NZ_PYGJ01000020.1"/>
</dbReference>
<dbReference type="PANTHER" id="PTHR46193">
    <property type="entry name" value="6-PHOSPHOGLUCONATE PHOSPHATASE"/>
    <property type="match status" value="1"/>
</dbReference>
<gene>
    <name evidence="6" type="ORF">CLV88_12029</name>
</gene>
<dbReference type="Proteomes" id="UP000240418">
    <property type="component" value="Unassembled WGS sequence"/>
</dbReference>
<name>A0A2P8F635_9RHOB</name>
<dbReference type="GO" id="GO:0016787">
    <property type="term" value="F:hydrolase activity"/>
    <property type="evidence" value="ECO:0007669"/>
    <property type="project" value="UniProtKB-KW"/>
</dbReference>
<accession>A0A2P8F635</accession>
<evidence type="ECO:0000256" key="4">
    <source>
        <dbReference type="ARBA" id="ARBA00022842"/>
    </source>
</evidence>
<dbReference type="EMBL" id="PYGJ01000020">
    <property type="protein sequence ID" value="PSL17177.1"/>
    <property type="molecule type" value="Genomic_DNA"/>
</dbReference>
<evidence type="ECO:0000256" key="3">
    <source>
        <dbReference type="ARBA" id="ARBA00022723"/>
    </source>
</evidence>
<evidence type="ECO:0000313" key="7">
    <source>
        <dbReference type="Proteomes" id="UP000240418"/>
    </source>
</evidence>
<keyword evidence="4" id="KW-0460">Magnesium</keyword>
<dbReference type="InterPro" id="IPR036412">
    <property type="entry name" value="HAD-like_sf"/>
</dbReference>
<dbReference type="InterPro" id="IPR006439">
    <property type="entry name" value="HAD-SF_hydro_IA"/>
</dbReference>
<keyword evidence="3" id="KW-0479">Metal-binding</keyword>
<dbReference type="NCBIfam" id="TIGR01509">
    <property type="entry name" value="HAD-SF-IA-v3"/>
    <property type="match status" value="1"/>
</dbReference>
<dbReference type="SUPFAM" id="SSF56784">
    <property type="entry name" value="HAD-like"/>
    <property type="match status" value="1"/>
</dbReference>
<dbReference type="InterPro" id="IPR023198">
    <property type="entry name" value="PGP-like_dom2"/>
</dbReference>
<dbReference type="Pfam" id="PF00702">
    <property type="entry name" value="Hydrolase"/>
    <property type="match status" value="1"/>
</dbReference>
<dbReference type="CDD" id="cd07505">
    <property type="entry name" value="HAD_BPGM-like"/>
    <property type="match status" value="1"/>
</dbReference>
<evidence type="ECO:0000256" key="5">
    <source>
        <dbReference type="ARBA" id="ARBA00023277"/>
    </source>
</evidence>
<comment type="caution">
    <text evidence="6">The sequence shown here is derived from an EMBL/GenBank/DDBJ whole genome shotgun (WGS) entry which is preliminary data.</text>
</comment>
<evidence type="ECO:0000256" key="2">
    <source>
        <dbReference type="ARBA" id="ARBA00006171"/>
    </source>
</evidence>
<keyword evidence="7" id="KW-1185">Reference proteome</keyword>
<dbReference type="GO" id="GO:0046872">
    <property type="term" value="F:metal ion binding"/>
    <property type="evidence" value="ECO:0007669"/>
    <property type="project" value="UniProtKB-KW"/>
</dbReference>
<evidence type="ECO:0000313" key="6">
    <source>
        <dbReference type="EMBL" id="PSL17177.1"/>
    </source>
</evidence>
<dbReference type="Gene3D" id="3.40.50.1000">
    <property type="entry name" value="HAD superfamily/HAD-like"/>
    <property type="match status" value="1"/>
</dbReference>
<dbReference type="InterPro" id="IPR051600">
    <property type="entry name" value="Beta-PGM-like"/>
</dbReference>
<dbReference type="AlphaFoldDB" id="A0A2P8F635"/>
<keyword evidence="6" id="KW-0378">Hydrolase</keyword>